<organism evidence="1 2">
    <name type="scientific">Eretmocerus hayati</name>
    <dbReference type="NCBI Taxonomy" id="131215"/>
    <lineage>
        <taxon>Eukaryota</taxon>
        <taxon>Metazoa</taxon>
        <taxon>Ecdysozoa</taxon>
        <taxon>Arthropoda</taxon>
        <taxon>Hexapoda</taxon>
        <taxon>Insecta</taxon>
        <taxon>Pterygota</taxon>
        <taxon>Neoptera</taxon>
        <taxon>Endopterygota</taxon>
        <taxon>Hymenoptera</taxon>
        <taxon>Apocrita</taxon>
        <taxon>Proctotrupomorpha</taxon>
        <taxon>Chalcidoidea</taxon>
        <taxon>Aphelinidae</taxon>
        <taxon>Aphelininae</taxon>
        <taxon>Eretmocerus</taxon>
    </lineage>
</organism>
<reference evidence="1" key="1">
    <citation type="submission" date="2023-04" db="EMBL/GenBank/DDBJ databases">
        <title>A chromosome-level genome assembly of the parasitoid wasp Eretmocerus hayati.</title>
        <authorList>
            <person name="Zhong Y."/>
            <person name="Liu S."/>
            <person name="Liu Y."/>
        </authorList>
    </citation>
    <scope>NUCLEOTIDE SEQUENCE</scope>
    <source>
        <strain evidence="1">ZJU_SS_LIU_2023</strain>
    </source>
</reference>
<keyword evidence="2" id="KW-1185">Reference proteome</keyword>
<name>A0ACC2NY24_9HYME</name>
<evidence type="ECO:0000313" key="1">
    <source>
        <dbReference type="EMBL" id="KAJ8676195.1"/>
    </source>
</evidence>
<gene>
    <name evidence="1" type="ORF">QAD02_011981</name>
</gene>
<proteinExistence type="predicted"/>
<dbReference type="EMBL" id="CM056742">
    <property type="protein sequence ID" value="KAJ8676195.1"/>
    <property type="molecule type" value="Genomic_DNA"/>
</dbReference>
<accession>A0ACC2NY24</accession>
<sequence>MKTTRAAGEILADDAAAAGVAKEGEVVGNINGTGREASSSVNVALINAESGNDRIVAAGVVHAASRDAVTMNAIDDAASGYTASRAALSRDVALGVLFSVVSHLIRIHPPVLPTMLCRASAFALYQLGFVASTKNLPMIPGCSIWPTNFVSAART</sequence>
<dbReference type="Proteomes" id="UP001239111">
    <property type="component" value="Chromosome 2"/>
</dbReference>
<evidence type="ECO:0000313" key="2">
    <source>
        <dbReference type="Proteomes" id="UP001239111"/>
    </source>
</evidence>
<protein>
    <submittedName>
        <fullName evidence="1">Uncharacterized protein</fullName>
    </submittedName>
</protein>
<comment type="caution">
    <text evidence="1">The sequence shown here is derived from an EMBL/GenBank/DDBJ whole genome shotgun (WGS) entry which is preliminary data.</text>
</comment>